<accession>A0A7J9E3B9</accession>
<dbReference type="InterPro" id="IPR000198">
    <property type="entry name" value="RhoGAP_dom"/>
</dbReference>
<feature type="domain" description="CRIB" evidence="3">
    <location>
        <begin position="98"/>
        <end position="111"/>
    </location>
</feature>
<dbReference type="Pfam" id="PF00786">
    <property type="entry name" value="PBD"/>
    <property type="match status" value="1"/>
</dbReference>
<organism evidence="5 6">
    <name type="scientific">Gossypium trilobum</name>
    <dbReference type="NCBI Taxonomy" id="34281"/>
    <lineage>
        <taxon>Eukaryota</taxon>
        <taxon>Viridiplantae</taxon>
        <taxon>Streptophyta</taxon>
        <taxon>Embryophyta</taxon>
        <taxon>Tracheophyta</taxon>
        <taxon>Spermatophyta</taxon>
        <taxon>Magnoliopsida</taxon>
        <taxon>eudicotyledons</taxon>
        <taxon>Gunneridae</taxon>
        <taxon>Pentapetalae</taxon>
        <taxon>rosids</taxon>
        <taxon>malvids</taxon>
        <taxon>Malvales</taxon>
        <taxon>Malvaceae</taxon>
        <taxon>Malvoideae</taxon>
        <taxon>Gossypium</taxon>
    </lineage>
</organism>
<dbReference type="PANTHER" id="PTHR23177:SF73">
    <property type="entry name" value="PAK-BOX_P21-RHO-BINDING DOMAIN RHO GTPASE ACTIVATING PROTEIN"/>
    <property type="match status" value="1"/>
</dbReference>
<dbReference type="EMBL" id="JABEZW010000006">
    <property type="protein sequence ID" value="MBA0767509.1"/>
    <property type="molecule type" value="Genomic_DNA"/>
</dbReference>
<dbReference type="Gene3D" id="3.90.810.10">
    <property type="entry name" value="CRIB domain"/>
    <property type="match status" value="1"/>
</dbReference>
<evidence type="ECO:0000256" key="1">
    <source>
        <dbReference type="ARBA" id="ARBA00022468"/>
    </source>
</evidence>
<dbReference type="FunFam" id="1.10.555.10:FF:000046">
    <property type="entry name" value="Rho GTPase-activating protein 5"/>
    <property type="match status" value="1"/>
</dbReference>
<dbReference type="SMART" id="SM00324">
    <property type="entry name" value="RhoGAP"/>
    <property type="match status" value="1"/>
</dbReference>
<dbReference type="Proteomes" id="UP000593568">
    <property type="component" value="Unassembled WGS sequence"/>
</dbReference>
<feature type="domain" description="Rho-GAP" evidence="4">
    <location>
        <begin position="195"/>
        <end position="380"/>
    </location>
</feature>
<dbReference type="InterPro" id="IPR044785">
    <property type="entry name" value="RopGAP1-5"/>
</dbReference>
<proteinExistence type="predicted"/>
<evidence type="ECO:0000259" key="3">
    <source>
        <dbReference type="PROSITE" id="PS50108"/>
    </source>
</evidence>
<keyword evidence="6" id="KW-1185">Reference proteome</keyword>
<sequence>MTEVLHFPSPQSTNTSSPSSSSEPALSCGPQTSLACTHDRDGFVNETSCGGDPEGEVKERQKEDTDQLPLLALLVTLFRKSLVACKSTDRRELCAMEIGSPTNVRHVAHVTFDRFNGFLGLPVEFEPEVPRRAPSASFVVSTFAALWGFLYDTICLAFGVVSPEDETGTSAIVLSSLLNFRSAGTQHHRATVFGVSTESMQLSYDSRGNSVPTILLLMQRRLYAQGGLQAEGIFRINAENSQEEYVREQLNSGVVPEGIDVHCLAGLIKAWFRELPSGVLDSLSSEQVMQCQTEEQCAELARLLPPTESALLDWAINLMADVVQQEHLNKMNARNIAMVFAPNMTQMADPLTALMYAVQVMNFLKTLILRTLREREDSVIEPTPAFHLEPFDENGDQTASLSCIQDTEKDNEEKELVFLAEEPLNESFRNYSQNNEMPNTEDHSPIPTIEKQTTDAADHSDDTSAEVETSITETDAIVANHLKPGAPVNAGMNNNVGQSSNSSLKESNKLRGLQSILQITNSVEKTKVISNLSRVDSRIERIEAWR</sequence>
<protein>
    <submittedName>
        <fullName evidence="5">Uncharacterized protein</fullName>
    </submittedName>
</protein>
<feature type="region of interest" description="Disordered" evidence="2">
    <location>
        <begin position="1"/>
        <end position="33"/>
    </location>
</feature>
<evidence type="ECO:0000313" key="6">
    <source>
        <dbReference type="Proteomes" id="UP000593568"/>
    </source>
</evidence>
<dbReference type="PANTHER" id="PTHR23177">
    <property type="entry name" value="MKIAA1688 PROTEIN"/>
    <property type="match status" value="1"/>
</dbReference>
<dbReference type="InterPro" id="IPR000095">
    <property type="entry name" value="CRIB_dom"/>
</dbReference>
<name>A0A7J9E3B9_9ROSI</name>
<dbReference type="Pfam" id="PF00620">
    <property type="entry name" value="RhoGAP"/>
    <property type="match status" value="1"/>
</dbReference>
<feature type="compositionally biased region" description="Low complexity" evidence="2">
    <location>
        <begin position="8"/>
        <end position="30"/>
    </location>
</feature>
<dbReference type="CDD" id="cd00159">
    <property type="entry name" value="RhoGAP"/>
    <property type="match status" value="1"/>
</dbReference>
<dbReference type="GO" id="GO:0007165">
    <property type="term" value="P:signal transduction"/>
    <property type="evidence" value="ECO:0007669"/>
    <property type="project" value="InterPro"/>
</dbReference>
<dbReference type="CDD" id="cd00132">
    <property type="entry name" value="CRIB"/>
    <property type="match status" value="1"/>
</dbReference>
<comment type="caution">
    <text evidence="5">The sequence shown here is derived from an EMBL/GenBank/DDBJ whole genome shotgun (WGS) entry which is preliminary data.</text>
</comment>
<dbReference type="PROSITE" id="PS50108">
    <property type="entry name" value="CRIB"/>
    <property type="match status" value="1"/>
</dbReference>
<dbReference type="SUPFAM" id="SSF48350">
    <property type="entry name" value="GTPase activation domain, GAP"/>
    <property type="match status" value="1"/>
</dbReference>
<keyword evidence="1" id="KW-0343">GTPase activation</keyword>
<reference evidence="5 6" key="1">
    <citation type="journal article" date="2019" name="Genome Biol. Evol.">
        <title>Insights into the evolution of the New World diploid cottons (Gossypium, subgenus Houzingenia) based on genome sequencing.</title>
        <authorList>
            <person name="Grover C.E."/>
            <person name="Arick M.A. 2nd"/>
            <person name="Thrash A."/>
            <person name="Conover J.L."/>
            <person name="Sanders W.S."/>
            <person name="Peterson D.G."/>
            <person name="Frelichowski J.E."/>
            <person name="Scheffler J.A."/>
            <person name="Scheffler B.E."/>
            <person name="Wendel J.F."/>
        </authorList>
    </citation>
    <scope>NUCLEOTIDE SEQUENCE [LARGE SCALE GENOMIC DNA]</scope>
    <source>
        <strain evidence="5">8</strain>
        <tissue evidence="5">Leaf</tissue>
    </source>
</reference>
<evidence type="ECO:0000259" key="4">
    <source>
        <dbReference type="PROSITE" id="PS50238"/>
    </source>
</evidence>
<dbReference type="SMART" id="SM00285">
    <property type="entry name" value="PBD"/>
    <property type="match status" value="1"/>
</dbReference>
<dbReference type="InterPro" id="IPR008936">
    <property type="entry name" value="Rho_GTPase_activation_prot"/>
</dbReference>
<dbReference type="GO" id="GO:0005096">
    <property type="term" value="F:GTPase activator activity"/>
    <property type="evidence" value="ECO:0007669"/>
    <property type="project" value="UniProtKB-KW"/>
</dbReference>
<evidence type="ECO:0000313" key="5">
    <source>
        <dbReference type="EMBL" id="MBA0767509.1"/>
    </source>
</evidence>
<evidence type="ECO:0000256" key="2">
    <source>
        <dbReference type="SAM" id="MobiDB-lite"/>
    </source>
</evidence>
<gene>
    <name evidence="5" type="ORF">Gotri_016383</name>
</gene>
<dbReference type="PROSITE" id="PS50238">
    <property type="entry name" value="RHOGAP"/>
    <property type="match status" value="1"/>
</dbReference>
<dbReference type="AlphaFoldDB" id="A0A7J9E3B9"/>
<dbReference type="Gene3D" id="1.10.555.10">
    <property type="entry name" value="Rho GTPase activation protein"/>
    <property type="match status" value="1"/>
</dbReference>
<dbReference type="InterPro" id="IPR036936">
    <property type="entry name" value="CRIB_dom_sf"/>
</dbReference>